<name>A0A3P7MLE0_CYLGO</name>
<dbReference type="PANTHER" id="PTHR24096">
    <property type="entry name" value="LONG-CHAIN-FATTY-ACID--COA LIGASE"/>
    <property type="match status" value="1"/>
</dbReference>
<dbReference type="PROSITE" id="PS00455">
    <property type="entry name" value="AMP_BINDING"/>
    <property type="match status" value="1"/>
</dbReference>
<dbReference type="OrthoDB" id="10253869at2759"/>
<dbReference type="Pfam" id="PF00501">
    <property type="entry name" value="AMP-binding"/>
    <property type="match status" value="1"/>
</dbReference>
<sequence length="178" mass="20266">MVIYIPKGDDHPVPEGVVSWNKVVRTRYNPKTVPKANIDLDKDMIILPYSSGTTGSPKGVMLSHRNFGTMMNIYLKHESTNIVPLIADDWDYQREKLMLFLPFYHAFGFGLLNLSLLQGSTGIVFKHFEPNQFCRAIQDHKVSCYIHNCFVQNRTGYFSKCAKVSESFSTMPAACYLC</sequence>
<dbReference type="EMBL" id="UYRV01117005">
    <property type="protein sequence ID" value="VDN30434.1"/>
    <property type="molecule type" value="Genomic_DNA"/>
</dbReference>
<reference evidence="4 5" key="1">
    <citation type="submission" date="2018-11" db="EMBL/GenBank/DDBJ databases">
        <authorList>
            <consortium name="Pathogen Informatics"/>
        </authorList>
    </citation>
    <scope>NUCLEOTIDE SEQUENCE [LARGE SCALE GENOMIC DNA]</scope>
</reference>
<evidence type="ECO:0000259" key="3">
    <source>
        <dbReference type="Pfam" id="PF00501"/>
    </source>
</evidence>
<dbReference type="SUPFAM" id="SSF56801">
    <property type="entry name" value="Acetyl-CoA synthetase-like"/>
    <property type="match status" value="1"/>
</dbReference>
<organism evidence="4 5">
    <name type="scientific">Cylicostephanus goldi</name>
    <name type="common">Nematode worm</name>
    <dbReference type="NCBI Taxonomy" id="71465"/>
    <lineage>
        <taxon>Eukaryota</taxon>
        <taxon>Metazoa</taxon>
        <taxon>Ecdysozoa</taxon>
        <taxon>Nematoda</taxon>
        <taxon>Chromadorea</taxon>
        <taxon>Rhabditida</taxon>
        <taxon>Rhabditina</taxon>
        <taxon>Rhabditomorpha</taxon>
        <taxon>Strongyloidea</taxon>
        <taxon>Strongylidae</taxon>
        <taxon>Cylicostephanus</taxon>
    </lineage>
</organism>
<dbReference type="Proteomes" id="UP000271889">
    <property type="component" value="Unassembled WGS sequence"/>
</dbReference>
<keyword evidence="2" id="KW-0576">Peroxisome</keyword>
<gene>
    <name evidence="4" type="ORF">CGOC_LOCUS11550</name>
</gene>
<dbReference type="InterPro" id="IPR020845">
    <property type="entry name" value="AMP-binding_CS"/>
</dbReference>
<dbReference type="InterPro" id="IPR000873">
    <property type="entry name" value="AMP-dep_synth/lig_dom"/>
</dbReference>
<keyword evidence="5" id="KW-1185">Reference proteome</keyword>
<accession>A0A3P7MLE0</accession>
<protein>
    <recommendedName>
        <fullName evidence="3">AMP-dependent synthetase/ligase domain-containing protein</fullName>
    </recommendedName>
</protein>
<feature type="domain" description="AMP-dependent synthetase/ligase" evidence="3">
    <location>
        <begin position="35"/>
        <end position="144"/>
    </location>
</feature>
<dbReference type="GO" id="GO:0005777">
    <property type="term" value="C:peroxisome"/>
    <property type="evidence" value="ECO:0007669"/>
    <property type="project" value="UniProtKB-SubCell"/>
</dbReference>
<evidence type="ECO:0000313" key="5">
    <source>
        <dbReference type="Proteomes" id="UP000271889"/>
    </source>
</evidence>
<evidence type="ECO:0000256" key="1">
    <source>
        <dbReference type="ARBA" id="ARBA00004275"/>
    </source>
</evidence>
<dbReference type="PANTHER" id="PTHR24096:SF422">
    <property type="entry name" value="BCDNA.GH02901"/>
    <property type="match status" value="1"/>
</dbReference>
<dbReference type="GO" id="GO:0016405">
    <property type="term" value="F:CoA-ligase activity"/>
    <property type="evidence" value="ECO:0007669"/>
    <property type="project" value="TreeGrafter"/>
</dbReference>
<evidence type="ECO:0000313" key="4">
    <source>
        <dbReference type="EMBL" id="VDN30434.1"/>
    </source>
</evidence>
<dbReference type="Gene3D" id="3.40.50.980">
    <property type="match status" value="2"/>
</dbReference>
<dbReference type="AlphaFoldDB" id="A0A3P7MLE0"/>
<proteinExistence type="predicted"/>
<comment type="subcellular location">
    <subcellularLocation>
        <location evidence="1">Peroxisome</location>
    </subcellularLocation>
</comment>
<evidence type="ECO:0000256" key="2">
    <source>
        <dbReference type="ARBA" id="ARBA00023140"/>
    </source>
</evidence>